<dbReference type="InterPro" id="IPR057326">
    <property type="entry name" value="KR_dom"/>
</dbReference>
<evidence type="ECO:0000256" key="2">
    <source>
        <dbReference type="ARBA" id="ARBA00023002"/>
    </source>
</evidence>
<dbReference type="OrthoDB" id="9803333at2"/>
<evidence type="ECO:0000259" key="3">
    <source>
        <dbReference type="SMART" id="SM00822"/>
    </source>
</evidence>
<dbReference type="CDD" id="cd05233">
    <property type="entry name" value="SDR_c"/>
    <property type="match status" value="1"/>
</dbReference>
<organism evidence="4 5">
    <name type="scientific">Saccharothrix syringae</name>
    <name type="common">Nocardiopsis syringae</name>
    <dbReference type="NCBI Taxonomy" id="103733"/>
    <lineage>
        <taxon>Bacteria</taxon>
        <taxon>Bacillati</taxon>
        <taxon>Actinomycetota</taxon>
        <taxon>Actinomycetes</taxon>
        <taxon>Pseudonocardiales</taxon>
        <taxon>Pseudonocardiaceae</taxon>
        <taxon>Saccharothrix</taxon>
    </lineage>
</organism>
<dbReference type="RefSeq" id="WP_051766504.1">
    <property type="nucleotide sequence ID" value="NZ_CP034550.1"/>
</dbReference>
<evidence type="ECO:0000313" key="4">
    <source>
        <dbReference type="EMBL" id="QFZ20400.1"/>
    </source>
</evidence>
<dbReference type="Proteomes" id="UP000325787">
    <property type="component" value="Chromosome"/>
</dbReference>
<dbReference type="PRINTS" id="PR00080">
    <property type="entry name" value="SDRFAMILY"/>
</dbReference>
<proteinExistence type="inferred from homology"/>
<dbReference type="InterPro" id="IPR020904">
    <property type="entry name" value="Sc_DH/Rdtase_CS"/>
</dbReference>
<dbReference type="EMBL" id="CP034550">
    <property type="protein sequence ID" value="QFZ20400.1"/>
    <property type="molecule type" value="Genomic_DNA"/>
</dbReference>
<dbReference type="SMART" id="SM00822">
    <property type="entry name" value="PKS_KR"/>
    <property type="match status" value="1"/>
</dbReference>
<keyword evidence="2" id="KW-0560">Oxidoreductase</keyword>
<dbReference type="SUPFAM" id="SSF51735">
    <property type="entry name" value="NAD(P)-binding Rossmann-fold domains"/>
    <property type="match status" value="1"/>
</dbReference>
<dbReference type="PROSITE" id="PS00061">
    <property type="entry name" value="ADH_SHORT"/>
    <property type="match status" value="1"/>
</dbReference>
<comment type="similarity">
    <text evidence="1">Belongs to the short-chain dehydrogenases/reductases (SDR) family.</text>
</comment>
<dbReference type="Pfam" id="PF13561">
    <property type="entry name" value="adh_short_C2"/>
    <property type="match status" value="1"/>
</dbReference>
<protein>
    <submittedName>
        <fullName evidence="4">SDR family oxidoreductase</fullName>
    </submittedName>
</protein>
<accession>A0A5Q0H3L9</accession>
<dbReference type="FunFam" id="3.40.50.720:FF:000084">
    <property type="entry name" value="Short-chain dehydrogenase reductase"/>
    <property type="match status" value="1"/>
</dbReference>
<dbReference type="PRINTS" id="PR00081">
    <property type="entry name" value="GDHRDH"/>
</dbReference>
<dbReference type="PANTHER" id="PTHR43975">
    <property type="entry name" value="ZGC:101858"/>
    <property type="match status" value="1"/>
</dbReference>
<evidence type="ECO:0000313" key="5">
    <source>
        <dbReference type="Proteomes" id="UP000325787"/>
    </source>
</evidence>
<dbReference type="KEGG" id="ssyi:EKG83_25935"/>
<dbReference type="AlphaFoldDB" id="A0A5Q0H3L9"/>
<dbReference type="Gene3D" id="3.40.50.720">
    <property type="entry name" value="NAD(P)-binding Rossmann-like Domain"/>
    <property type="match status" value="1"/>
</dbReference>
<dbReference type="InterPro" id="IPR002347">
    <property type="entry name" value="SDR_fam"/>
</dbReference>
<feature type="domain" description="Ketoreductase" evidence="3">
    <location>
        <begin position="10"/>
        <end position="189"/>
    </location>
</feature>
<dbReference type="GO" id="GO:0016491">
    <property type="term" value="F:oxidoreductase activity"/>
    <property type="evidence" value="ECO:0007669"/>
    <property type="project" value="UniProtKB-KW"/>
</dbReference>
<keyword evidence="5" id="KW-1185">Reference proteome</keyword>
<name>A0A5Q0H3L9_SACSY</name>
<reference evidence="5" key="1">
    <citation type="journal article" date="2021" name="Curr. Microbiol.">
        <title>Complete genome of nocamycin-producing strain Saccharothrix syringae NRRL B-16468 reveals the biosynthetic potential for secondary metabolites.</title>
        <authorList>
            <person name="Mo X."/>
            <person name="Yang S."/>
        </authorList>
    </citation>
    <scope>NUCLEOTIDE SEQUENCE [LARGE SCALE GENOMIC DNA]</scope>
    <source>
        <strain evidence="5">ATCC 51364 / DSM 43886 / JCM 6844 / KCTC 9398 / NBRC 14523 / NRRL B-16468 / INA 2240</strain>
    </source>
</reference>
<gene>
    <name evidence="4" type="ORF">EKG83_25935</name>
</gene>
<sequence length="252" mass="25888">MADLDSLAGRSVVVTGAGTGIGLAVARCALGAGAFVTVVGRREHLLHEIADDRPDAVEAVAVDVTAPEAADRVVAAAVARFGGVDGLVNNAAAAYYGRLADHDPSELEALLALNTVAPVRLIRAALPHLRARHGSVVNVSSVAGVLAMPGRSYYGAAKAALNSLTRSLAKELAPDVRINAVLPGPVDTPLWDTLGLTEEDTRQLRVDLIAATPMGRIGTAEEVARWVCGLLDPGFAGWVTGALIPVDGGRTA</sequence>
<dbReference type="PANTHER" id="PTHR43975:SF2">
    <property type="entry name" value="EG:BACR7A4.14 PROTEIN-RELATED"/>
    <property type="match status" value="1"/>
</dbReference>
<evidence type="ECO:0000256" key="1">
    <source>
        <dbReference type="ARBA" id="ARBA00006484"/>
    </source>
</evidence>
<dbReference type="InterPro" id="IPR036291">
    <property type="entry name" value="NAD(P)-bd_dom_sf"/>
</dbReference>